<proteinExistence type="predicted"/>
<feature type="transmembrane region" description="Helical" evidence="1">
    <location>
        <begin position="70"/>
        <end position="90"/>
    </location>
</feature>
<evidence type="ECO:0000256" key="1">
    <source>
        <dbReference type="SAM" id="Phobius"/>
    </source>
</evidence>
<reference evidence="2 3" key="1">
    <citation type="submission" date="2024-09" db="EMBL/GenBank/DDBJ databases">
        <title>Rethinking Asexuality: The Enigmatic Case of Functional Sexual Genes in Lepraria (Stereocaulaceae).</title>
        <authorList>
            <person name="Doellman M."/>
            <person name="Sun Y."/>
            <person name="Barcenas-Pena A."/>
            <person name="Lumbsch H.T."/>
            <person name="Grewe F."/>
        </authorList>
    </citation>
    <scope>NUCLEOTIDE SEQUENCE [LARGE SCALE GENOMIC DNA]</scope>
    <source>
        <strain evidence="2 3">Mercado 3170</strain>
    </source>
</reference>
<name>A0ABR3ZTH0_9LECA</name>
<protein>
    <submittedName>
        <fullName evidence="2">Uncharacterized protein</fullName>
    </submittedName>
</protein>
<organism evidence="2 3">
    <name type="scientific">Stereocaulon virgatum</name>
    <dbReference type="NCBI Taxonomy" id="373712"/>
    <lineage>
        <taxon>Eukaryota</taxon>
        <taxon>Fungi</taxon>
        <taxon>Dikarya</taxon>
        <taxon>Ascomycota</taxon>
        <taxon>Pezizomycotina</taxon>
        <taxon>Lecanoromycetes</taxon>
        <taxon>OSLEUM clade</taxon>
        <taxon>Lecanoromycetidae</taxon>
        <taxon>Lecanorales</taxon>
        <taxon>Lecanorineae</taxon>
        <taxon>Stereocaulaceae</taxon>
        <taxon>Stereocaulon</taxon>
    </lineage>
</organism>
<evidence type="ECO:0000313" key="3">
    <source>
        <dbReference type="Proteomes" id="UP001590950"/>
    </source>
</evidence>
<keyword evidence="1" id="KW-0472">Membrane</keyword>
<keyword evidence="1" id="KW-1133">Transmembrane helix</keyword>
<keyword evidence="3" id="KW-1185">Reference proteome</keyword>
<sequence>MRCLLGSLNAQASCLIRLCNDARAPIVTGFTSELRHYQRHREAQLSRSNFGSPDINQLQPSARRNPLIKFSLFPLNGSMVGSVIFFVLVFRKGLTTSFSSTRILNSQ</sequence>
<accession>A0ABR3ZTH0</accession>
<evidence type="ECO:0000313" key="2">
    <source>
        <dbReference type="EMBL" id="KAL2036785.1"/>
    </source>
</evidence>
<gene>
    <name evidence="2" type="ORF">N7G274_010509</name>
</gene>
<dbReference type="Proteomes" id="UP001590950">
    <property type="component" value="Unassembled WGS sequence"/>
</dbReference>
<dbReference type="EMBL" id="JBEFKJ010000051">
    <property type="protein sequence ID" value="KAL2036785.1"/>
    <property type="molecule type" value="Genomic_DNA"/>
</dbReference>
<keyword evidence="1" id="KW-0812">Transmembrane</keyword>
<comment type="caution">
    <text evidence="2">The sequence shown here is derived from an EMBL/GenBank/DDBJ whole genome shotgun (WGS) entry which is preliminary data.</text>
</comment>